<reference evidence="2" key="2">
    <citation type="journal article" date="2024" name="Antonie Van Leeuwenhoek">
        <title>Roseihalotalea indica gen. nov., sp. nov., a halophilic Bacteroidetes from mesopelagic Southwest Indian Ocean with higher carbohydrate metabolic potential.</title>
        <authorList>
            <person name="Chen B."/>
            <person name="Zhang M."/>
            <person name="Lin D."/>
            <person name="Ye J."/>
            <person name="Tang K."/>
        </authorList>
    </citation>
    <scope>NUCLEOTIDE SEQUENCE</scope>
    <source>
        <strain evidence="2">TK19036</strain>
    </source>
</reference>
<organism evidence="2">
    <name type="scientific">Roseihalotalea indica</name>
    <dbReference type="NCBI Taxonomy" id="2867963"/>
    <lineage>
        <taxon>Bacteria</taxon>
        <taxon>Pseudomonadati</taxon>
        <taxon>Bacteroidota</taxon>
        <taxon>Cytophagia</taxon>
        <taxon>Cytophagales</taxon>
        <taxon>Catalimonadaceae</taxon>
        <taxon>Roseihalotalea</taxon>
    </lineage>
</organism>
<evidence type="ECO:0000256" key="1">
    <source>
        <dbReference type="SAM" id="MobiDB-lite"/>
    </source>
</evidence>
<evidence type="ECO:0008006" key="3">
    <source>
        <dbReference type="Google" id="ProtNLM"/>
    </source>
</evidence>
<feature type="compositionally biased region" description="Acidic residues" evidence="1">
    <location>
        <begin position="91"/>
        <end position="108"/>
    </location>
</feature>
<proteinExistence type="predicted"/>
<name>A0AA49JIG2_9BACT</name>
<protein>
    <recommendedName>
        <fullName evidence="3">DNA primase</fullName>
    </recommendedName>
</protein>
<reference evidence="2" key="1">
    <citation type="journal article" date="2023" name="Comput. Struct. Biotechnol. J.">
        <title>Discovery of a novel marine Bacteroidetes with a rich repertoire of carbohydrate-active enzymes.</title>
        <authorList>
            <person name="Chen B."/>
            <person name="Liu G."/>
            <person name="Chen Q."/>
            <person name="Wang H."/>
            <person name="Liu L."/>
            <person name="Tang K."/>
        </authorList>
    </citation>
    <scope>NUCLEOTIDE SEQUENCE</scope>
    <source>
        <strain evidence="2">TK19036</strain>
    </source>
</reference>
<sequence>MDKKRIVKDYDALPDEIIERVKVEYPYGFEDNLITFTNREGKKVSALPFETEEIYYLIRMTVMEARQIIEEDEDYDDDGTLRSDFSGGDEFASDEDVEESDSDDDDDY</sequence>
<accession>A0AA49JIG2</accession>
<feature type="region of interest" description="Disordered" evidence="1">
    <location>
        <begin position="70"/>
        <end position="108"/>
    </location>
</feature>
<dbReference type="EMBL" id="CP120682">
    <property type="protein sequence ID" value="WKN34902.1"/>
    <property type="molecule type" value="Genomic_DNA"/>
</dbReference>
<evidence type="ECO:0000313" key="2">
    <source>
        <dbReference type="EMBL" id="WKN34902.1"/>
    </source>
</evidence>
<gene>
    <name evidence="2" type="ORF">K4G66_21235</name>
</gene>
<dbReference type="AlphaFoldDB" id="A0AA49JIG2"/>